<evidence type="ECO:0000256" key="5">
    <source>
        <dbReference type="SAM" id="Coils"/>
    </source>
</evidence>
<keyword evidence="5" id="KW-0175">Coiled coil</keyword>
<dbReference type="CDD" id="cd00200">
    <property type="entry name" value="WD40"/>
    <property type="match status" value="1"/>
</dbReference>
<evidence type="ECO:0000256" key="3">
    <source>
        <dbReference type="ARBA" id="ARBA00022737"/>
    </source>
</evidence>
<dbReference type="PANTHER" id="PTHR19878">
    <property type="entry name" value="AUTOPHAGY PROTEIN 16-LIKE"/>
    <property type="match status" value="1"/>
</dbReference>
<evidence type="ECO:0000256" key="1">
    <source>
        <dbReference type="ARBA" id="ARBA00005331"/>
    </source>
</evidence>
<dbReference type="Pfam" id="PF08614">
    <property type="entry name" value="ATG16"/>
    <property type="match status" value="1"/>
</dbReference>
<feature type="repeat" description="WD" evidence="4">
    <location>
        <begin position="509"/>
        <end position="538"/>
    </location>
</feature>
<dbReference type="InterPro" id="IPR019775">
    <property type="entry name" value="WD40_repeat_CS"/>
</dbReference>
<evidence type="ECO:0000256" key="2">
    <source>
        <dbReference type="ARBA" id="ARBA00022574"/>
    </source>
</evidence>
<name>A0ABQ8F715_9FUNG</name>
<keyword evidence="2 4" id="KW-0853">WD repeat</keyword>
<feature type="repeat" description="WD" evidence="4">
    <location>
        <begin position="325"/>
        <end position="366"/>
    </location>
</feature>
<sequence length="581" mass="64484">MSDCHIHNNDVSRKWMADWTARLKARDNQEKAPFVALFPSYNDAMILAESRAANIAILQSQLAALRIEAADAAQQLAHAKEIGNPDTAVRLVDLENQVMELKDERNNLYKTNASSSQRVLSLIDASHANEEKLKSLVERSDQLSTLNKTLTTKLTDSHELLKEKDHVILILKDELSAHQLELVQREEQLEIKKKRVDELELDNKNLLDRWIMLKQREATHMNEANEIMASALKSKTSIKRKESFLGFPLFLLPSSPTTDQPEEPRRESSSVLCSVPVSGTRRMTAHDGDINCISISRDGSMVATGANDRRLIIYDGKTCSQKAVLDSSIKATTSVSFNSACDLILSTSIDQSIKVWSTHTYRPKVTFTGHTGKVCTGRFTDNNCIISGSHDRTIKIWDLVKGYCVKTIFTLSSCNDLALFGGEGEVIVSGHLDNNLRIWDARTGNNIREITGIHSGQITNVEILPNSLQILTTSRDNTLQVLDVRTYKAVATYAHEGYRTGMNWTRSCFSPNGAFVSSGSADGTVFFWDTLTGEMTQSFKEHKSPVCGVVWSPQGGNAVFSVSDKDKCVVQWGSAKPGSTK</sequence>
<protein>
    <recommendedName>
        <fullName evidence="6">Autophagy-related protein 16 domain-containing protein</fullName>
    </recommendedName>
</protein>
<dbReference type="PROSITE" id="PS50082">
    <property type="entry name" value="WD_REPEATS_2"/>
    <property type="match status" value="6"/>
</dbReference>
<feature type="repeat" description="WD" evidence="4">
    <location>
        <begin position="283"/>
        <end position="315"/>
    </location>
</feature>
<dbReference type="Pfam" id="PF00400">
    <property type="entry name" value="WD40"/>
    <property type="match status" value="6"/>
</dbReference>
<evidence type="ECO:0000256" key="4">
    <source>
        <dbReference type="PROSITE-ProRule" id="PRU00221"/>
    </source>
</evidence>
<keyword evidence="3" id="KW-0677">Repeat</keyword>
<organism evidence="7 8">
    <name type="scientific">Batrachochytrium salamandrivorans</name>
    <dbReference type="NCBI Taxonomy" id="1357716"/>
    <lineage>
        <taxon>Eukaryota</taxon>
        <taxon>Fungi</taxon>
        <taxon>Fungi incertae sedis</taxon>
        <taxon>Chytridiomycota</taxon>
        <taxon>Chytridiomycota incertae sedis</taxon>
        <taxon>Chytridiomycetes</taxon>
        <taxon>Rhizophydiales</taxon>
        <taxon>Rhizophydiales incertae sedis</taxon>
        <taxon>Batrachochytrium</taxon>
    </lineage>
</organism>
<feature type="repeat" description="WD" evidence="4">
    <location>
        <begin position="451"/>
        <end position="492"/>
    </location>
</feature>
<comment type="caution">
    <text evidence="7">The sequence shown here is derived from an EMBL/GenBank/DDBJ whole genome shotgun (WGS) entry which is preliminary data.</text>
</comment>
<dbReference type="Gene3D" id="2.130.10.10">
    <property type="entry name" value="YVTN repeat-like/Quinoprotein amine dehydrogenase"/>
    <property type="match status" value="3"/>
</dbReference>
<feature type="domain" description="Autophagy-related protein 16" evidence="6">
    <location>
        <begin position="19"/>
        <end position="222"/>
    </location>
</feature>
<accession>A0ABQ8F715</accession>
<dbReference type="InterPro" id="IPR020472">
    <property type="entry name" value="WD40_PAC1"/>
</dbReference>
<dbReference type="InterPro" id="IPR013923">
    <property type="entry name" value="Autophagy-rel_prot_16_dom"/>
</dbReference>
<proteinExistence type="inferred from homology"/>
<comment type="similarity">
    <text evidence="1">Belongs to the ATG16 family.</text>
</comment>
<dbReference type="PRINTS" id="PR00320">
    <property type="entry name" value="GPROTEINBRPT"/>
</dbReference>
<dbReference type="EMBL" id="JAFCIX010000357">
    <property type="protein sequence ID" value="KAH6593333.1"/>
    <property type="molecule type" value="Genomic_DNA"/>
</dbReference>
<dbReference type="InterPro" id="IPR015943">
    <property type="entry name" value="WD40/YVTN_repeat-like_dom_sf"/>
</dbReference>
<dbReference type="CDD" id="cd22887">
    <property type="entry name" value="Atg16_CCD"/>
    <property type="match status" value="1"/>
</dbReference>
<evidence type="ECO:0000313" key="8">
    <source>
        <dbReference type="Proteomes" id="UP001648503"/>
    </source>
</evidence>
<dbReference type="PROSITE" id="PS00678">
    <property type="entry name" value="WD_REPEATS_1"/>
    <property type="match status" value="1"/>
</dbReference>
<feature type="coiled-coil region" evidence="5">
    <location>
        <begin position="182"/>
        <end position="209"/>
    </location>
</feature>
<dbReference type="InterPro" id="IPR001680">
    <property type="entry name" value="WD40_rpt"/>
</dbReference>
<dbReference type="InterPro" id="IPR036322">
    <property type="entry name" value="WD40_repeat_dom_sf"/>
</dbReference>
<feature type="repeat" description="WD" evidence="4">
    <location>
        <begin position="367"/>
        <end position="407"/>
    </location>
</feature>
<dbReference type="SMART" id="SM00320">
    <property type="entry name" value="WD40"/>
    <property type="match status" value="7"/>
</dbReference>
<evidence type="ECO:0000313" key="7">
    <source>
        <dbReference type="EMBL" id="KAH6593333.1"/>
    </source>
</evidence>
<dbReference type="PROSITE" id="PS50294">
    <property type="entry name" value="WD_REPEATS_REGION"/>
    <property type="match status" value="2"/>
</dbReference>
<feature type="repeat" description="WD" evidence="4">
    <location>
        <begin position="420"/>
        <end position="449"/>
    </location>
</feature>
<feature type="coiled-coil region" evidence="5">
    <location>
        <begin position="55"/>
        <end position="111"/>
    </location>
</feature>
<evidence type="ECO:0000259" key="6">
    <source>
        <dbReference type="Pfam" id="PF08614"/>
    </source>
</evidence>
<dbReference type="InterPro" id="IPR045160">
    <property type="entry name" value="ATG16"/>
</dbReference>
<gene>
    <name evidence="7" type="ORF">BASA50_007541</name>
</gene>
<dbReference type="Proteomes" id="UP001648503">
    <property type="component" value="Unassembled WGS sequence"/>
</dbReference>
<dbReference type="SUPFAM" id="SSF50978">
    <property type="entry name" value="WD40 repeat-like"/>
    <property type="match status" value="1"/>
</dbReference>
<reference evidence="7 8" key="1">
    <citation type="submission" date="2021-02" db="EMBL/GenBank/DDBJ databases">
        <title>Variation within the Batrachochytrium salamandrivorans European outbreak.</title>
        <authorList>
            <person name="Kelly M."/>
            <person name="Pasmans F."/>
            <person name="Shea T.P."/>
            <person name="Munoz J.F."/>
            <person name="Carranza S."/>
            <person name="Cuomo C.A."/>
            <person name="Martel A."/>
        </authorList>
    </citation>
    <scope>NUCLEOTIDE SEQUENCE [LARGE SCALE GENOMIC DNA]</scope>
    <source>
        <strain evidence="7 8">AMFP18/2</strain>
    </source>
</reference>
<dbReference type="PANTHER" id="PTHR19878:SF8">
    <property type="entry name" value="AUTOPHAGY-RELATED 16, ISOFORM F"/>
    <property type="match status" value="1"/>
</dbReference>
<keyword evidence="8" id="KW-1185">Reference proteome</keyword>